<comment type="caution">
    <text evidence="1">The sequence shown here is derived from an EMBL/GenBank/DDBJ whole genome shotgun (WGS) entry which is preliminary data.</text>
</comment>
<organism evidence="1 2">
    <name type="scientific">Leifsonia shinshuensis</name>
    <dbReference type="NCBI Taxonomy" id="150026"/>
    <lineage>
        <taxon>Bacteria</taxon>
        <taxon>Bacillati</taxon>
        <taxon>Actinomycetota</taxon>
        <taxon>Actinomycetes</taxon>
        <taxon>Micrococcales</taxon>
        <taxon>Microbacteriaceae</taxon>
        <taxon>Leifsonia</taxon>
    </lineage>
</organism>
<dbReference type="EMBL" id="JACCFL010000001">
    <property type="protein sequence ID" value="NYJ22596.1"/>
    <property type="molecule type" value="Genomic_DNA"/>
</dbReference>
<evidence type="ECO:0000313" key="1">
    <source>
        <dbReference type="EMBL" id="NYJ22596.1"/>
    </source>
</evidence>
<accession>A0A853CP15</accession>
<dbReference type="RefSeq" id="WP_218881165.1">
    <property type="nucleotide sequence ID" value="NZ_BAABEH010000001.1"/>
</dbReference>
<evidence type="ECO:0008006" key="3">
    <source>
        <dbReference type="Google" id="ProtNLM"/>
    </source>
</evidence>
<reference evidence="1 2" key="1">
    <citation type="submission" date="2020-07" db="EMBL/GenBank/DDBJ databases">
        <title>Sequencing the genomes of 1000 actinobacteria strains.</title>
        <authorList>
            <person name="Klenk H.-P."/>
        </authorList>
    </citation>
    <scope>NUCLEOTIDE SEQUENCE [LARGE SCALE GENOMIC DNA]</scope>
    <source>
        <strain evidence="1 2">DSM 15165</strain>
    </source>
</reference>
<name>A0A853CP15_9MICO</name>
<proteinExistence type="predicted"/>
<dbReference type="AlphaFoldDB" id="A0A853CP15"/>
<dbReference type="InterPro" id="IPR016181">
    <property type="entry name" value="Acyl_CoA_acyltransferase"/>
</dbReference>
<gene>
    <name evidence="1" type="ORF">HNR13_000883</name>
</gene>
<protein>
    <recommendedName>
        <fullName evidence="3">N-acetyltransferase domain-containing protein</fullName>
    </recommendedName>
</protein>
<sequence length="290" mass="32092">METAGAPEVRPISPDDAAAVAGFLHANLNARLSAGQWLRLLLPPWDDGSAPNHGFQLVAEEGIVGVYAAVYSRRELEGRLREVCNLAAFCVREEHRAHSVRLIRALLGQRGYVFTDFSPSGNVVAMNERLGFRHLDTSGRLALNLPRGPVPGVRVTDDPAALSRRLEGTDAEVYRDHRGAAAARHLLVEAEGSYAYLVYRRERRKRLPLFAVPLYAGGDRALLERAWPRVGTHLLRHGLPVTLAERRLLGFVPGGPGRELASNRPKMVRSKELDGATLDYLYSELVLVQW</sequence>
<dbReference type="Proteomes" id="UP000578352">
    <property type="component" value="Unassembled WGS sequence"/>
</dbReference>
<dbReference type="SUPFAM" id="SSF55729">
    <property type="entry name" value="Acyl-CoA N-acyltransferases (Nat)"/>
    <property type="match status" value="1"/>
</dbReference>
<evidence type="ECO:0000313" key="2">
    <source>
        <dbReference type="Proteomes" id="UP000578352"/>
    </source>
</evidence>